<dbReference type="EMBL" id="JTHE03000034">
    <property type="protein sequence ID" value="MCM1982178.1"/>
    <property type="molecule type" value="Genomic_DNA"/>
</dbReference>
<feature type="region of interest" description="Disordered" evidence="1">
    <location>
        <begin position="137"/>
        <end position="162"/>
    </location>
</feature>
<proteinExistence type="predicted"/>
<gene>
    <name evidence="2" type="ORF">QQ91_0004960</name>
</gene>
<name>A0ABD4T120_9CYAN</name>
<dbReference type="AlphaFoldDB" id="A0ABD4T120"/>
<feature type="compositionally biased region" description="Pro residues" evidence="1">
    <location>
        <begin position="137"/>
        <end position="152"/>
    </location>
</feature>
<evidence type="ECO:0000313" key="3">
    <source>
        <dbReference type="Proteomes" id="UP000031561"/>
    </source>
</evidence>
<evidence type="ECO:0000313" key="2">
    <source>
        <dbReference type="EMBL" id="MCM1982178.1"/>
    </source>
</evidence>
<dbReference type="Proteomes" id="UP000031561">
    <property type="component" value="Unassembled WGS sequence"/>
</dbReference>
<sequence length="162" mass="18485">MPAAVKSRRTQDERLRARSWRSQSAAAKQGQAAQFTVIESIHRPDPSWLPWVIMLRQRSTPLAIASIVGVIVLHSANVMLQQQWGKTYGQWEQAQRQQNAIAIELERQNYQLPRRYETTPENFVPQTQNNTLFLPAEPPLPPQSLPARPPSTPLDDRLPIGY</sequence>
<dbReference type="RefSeq" id="WP_166280674.1">
    <property type="nucleotide sequence ID" value="NZ_JTHE03000034.1"/>
</dbReference>
<evidence type="ECO:0000256" key="1">
    <source>
        <dbReference type="SAM" id="MobiDB-lite"/>
    </source>
</evidence>
<reference evidence="2 3" key="1">
    <citation type="journal article" date="2015" name="Genome Announc.">
        <title>Draft Genome Sequence of Filamentous Marine Cyanobacterium Lyngbya confervoides Strain BDU141951.</title>
        <authorList>
            <person name="Chandrababunaidu M.M."/>
            <person name="Sen D."/>
            <person name="Tripathy S."/>
        </authorList>
    </citation>
    <scope>NUCLEOTIDE SEQUENCE [LARGE SCALE GENOMIC DNA]</scope>
    <source>
        <strain evidence="2 3">BDU141951</strain>
    </source>
</reference>
<keyword evidence="3" id="KW-1185">Reference proteome</keyword>
<organism evidence="2 3">
    <name type="scientific">Lyngbya confervoides BDU141951</name>
    <dbReference type="NCBI Taxonomy" id="1574623"/>
    <lineage>
        <taxon>Bacteria</taxon>
        <taxon>Bacillati</taxon>
        <taxon>Cyanobacteriota</taxon>
        <taxon>Cyanophyceae</taxon>
        <taxon>Oscillatoriophycideae</taxon>
        <taxon>Oscillatoriales</taxon>
        <taxon>Microcoleaceae</taxon>
        <taxon>Lyngbya</taxon>
    </lineage>
</organism>
<comment type="caution">
    <text evidence="2">The sequence shown here is derived from an EMBL/GenBank/DDBJ whole genome shotgun (WGS) entry which is preliminary data.</text>
</comment>
<evidence type="ECO:0008006" key="4">
    <source>
        <dbReference type="Google" id="ProtNLM"/>
    </source>
</evidence>
<feature type="region of interest" description="Disordered" evidence="1">
    <location>
        <begin position="1"/>
        <end position="23"/>
    </location>
</feature>
<accession>A0ABD4T120</accession>
<protein>
    <recommendedName>
        <fullName evidence="4">Cell division protein FtsL</fullName>
    </recommendedName>
</protein>